<dbReference type="AlphaFoldDB" id="D4F8B6"/>
<dbReference type="HOGENOM" id="CLU_3061086_0_0_6"/>
<dbReference type="EMBL" id="ADGK01000255">
    <property type="protein sequence ID" value="EFE21990.1"/>
    <property type="molecule type" value="Genomic_DNA"/>
</dbReference>
<proteinExistence type="predicted"/>
<comment type="caution">
    <text evidence="1">The sequence shown here is derived from an EMBL/GenBank/DDBJ whole genome shotgun (WGS) entry which is preliminary data.</text>
</comment>
<dbReference type="Proteomes" id="UP000003692">
    <property type="component" value="Unassembled WGS sequence"/>
</dbReference>
<protein>
    <submittedName>
        <fullName evidence="1">Uncharacterized protein</fullName>
    </submittedName>
</protein>
<accession>D4F8B6</accession>
<reference evidence="1 2" key="1">
    <citation type="submission" date="2010-02" db="EMBL/GenBank/DDBJ databases">
        <authorList>
            <person name="Weinstock G."/>
            <person name="Sodergren E."/>
            <person name="Clifton S."/>
            <person name="Fulton L."/>
            <person name="Fulton B."/>
            <person name="Courtney L."/>
            <person name="Fronick C."/>
            <person name="Harrison M."/>
            <person name="Strong C."/>
            <person name="Farmer C."/>
            <person name="Delahaunty K."/>
            <person name="Markovic C."/>
            <person name="Hall O."/>
            <person name="Minx P."/>
            <person name="Tomlinson C."/>
            <person name="Mitreva M."/>
            <person name="Nelson J."/>
            <person name="Hou S."/>
            <person name="Wollam A."/>
            <person name="Pepin K.H."/>
            <person name="Johnson M."/>
            <person name="Bhonagiri V."/>
            <person name="Zhang X."/>
            <person name="Suruliraj S."/>
            <person name="Warren W."/>
            <person name="Chinwalla A."/>
            <person name="Mardis E.R."/>
            <person name="Wilson R.K."/>
        </authorList>
    </citation>
    <scope>NUCLEOTIDE SEQUENCE [LARGE SCALE GENOMIC DNA]</scope>
    <source>
        <strain evidence="1 2">ATCC 23685</strain>
    </source>
</reference>
<name>D4F8B6_EDWTA</name>
<sequence length="53" mass="6034">MCIRFRKPTQSQYLCGFHLTRSDSRLCNDFLLYQIIKQKQGGGGFSSVPGRPP</sequence>
<evidence type="ECO:0000313" key="2">
    <source>
        <dbReference type="Proteomes" id="UP000003692"/>
    </source>
</evidence>
<gene>
    <name evidence="1" type="ORF">EDWATA_03003</name>
</gene>
<organism evidence="1 2">
    <name type="scientific">Edwardsiella tarda ATCC 23685</name>
    <dbReference type="NCBI Taxonomy" id="500638"/>
    <lineage>
        <taxon>Bacteria</taxon>
        <taxon>Pseudomonadati</taxon>
        <taxon>Pseudomonadota</taxon>
        <taxon>Gammaproteobacteria</taxon>
        <taxon>Enterobacterales</taxon>
        <taxon>Hafniaceae</taxon>
        <taxon>Edwardsiella</taxon>
    </lineage>
</organism>
<evidence type="ECO:0000313" key="1">
    <source>
        <dbReference type="EMBL" id="EFE21990.1"/>
    </source>
</evidence>